<name>Q7UWE7_RHOBA</name>
<keyword evidence="2 3" id="KW-0802">TPR repeat</keyword>
<dbReference type="GO" id="GO:0016788">
    <property type="term" value="F:hydrolase activity, acting on ester bonds"/>
    <property type="evidence" value="ECO:0007669"/>
    <property type="project" value="UniProtKB-ARBA"/>
</dbReference>
<keyword evidence="7" id="KW-1185">Reference proteome</keyword>
<evidence type="ECO:0000256" key="5">
    <source>
        <dbReference type="SAM" id="Phobius"/>
    </source>
</evidence>
<keyword evidence="5" id="KW-0472">Membrane</keyword>
<feature type="compositionally biased region" description="Polar residues" evidence="4">
    <location>
        <begin position="10"/>
        <end position="29"/>
    </location>
</feature>
<dbReference type="KEGG" id="rba:RB2086"/>
<evidence type="ECO:0000313" key="7">
    <source>
        <dbReference type="Proteomes" id="UP000001025"/>
    </source>
</evidence>
<dbReference type="PATRIC" id="fig|243090.15.peg.954"/>
<dbReference type="SUPFAM" id="SSF52266">
    <property type="entry name" value="SGNH hydrolase"/>
    <property type="match status" value="1"/>
</dbReference>
<dbReference type="Pfam" id="PF13432">
    <property type="entry name" value="TPR_16"/>
    <property type="match status" value="2"/>
</dbReference>
<feature type="repeat" description="TPR" evidence="3">
    <location>
        <begin position="627"/>
        <end position="660"/>
    </location>
</feature>
<sequence length="678" mass="76113">MVRTIRHRTMTTNSSKTPSSHATRQQNSNKLSRTKKACFGLMTTVLGLVAIELTLALLGVGRSNADGDPMMGFSKQVPLLERYVDEDGKAWMRTAENKLVWFNDQRFPLTKPANTQRIFCLGGSTTFGRPYDDNTSFAGWLREWLPHVDASSRYEVFNAGGVSYASYRVAAVMEELANHEPDLFIVYTGQNEFLERRTYADFFEQTKAQLWLTGLVSQTRTYAAIDSILRKNAPQESDADSIVLAAEVDERLNHTVGPSDYVRDDEWSDKVREHFKFNIRRMIHIARSANAKILFVVPASNEKDCSPFKPDSEDGSFETGQRSFDAGDFASARAAFQLAIDRDICPLRAPSNFAQFIRDLPESDDVRVLDFESELRNVCIDEHGHDILGEEYFLDHVHPTIDAHRQLSRWLISEMREAGWMAADSIALNELSAETVEGVDQSILGRIDRTAQGIAMRNLAKVMHWAGRFEVAAPRARDAIELLDGDAESQFILADCLRWTGQIDEAVVEFEKGVSAYPTYFRGVQRYGLLLLELGDNDAAREMFSIATLGWPETDPRHWAARFQLSIAHLGACDFESAHRELQECREHTPGDMDVVFAIAEASVGIGEPEKAIELYEQVLDEFPNDVDTHLNLAHTLLSTKQTDRAAGHFATALSLAPDNERAQAGMMVIDQLKQSAE</sequence>
<keyword evidence="5" id="KW-1133">Transmembrane helix</keyword>
<reference evidence="6 7" key="1">
    <citation type="journal article" date="2003" name="Proc. Natl. Acad. Sci. U.S.A.">
        <title>Complete genome sequence of the marine planctomycete Pirellula sp. strain 1.</title>
        <authorList>
            <person name="Gloeckner F.O."/>
            <person name="Kube M."/>
            <person name="Bauer M."/>
            <person name="Teeling H."/>
            <person name="Lombardot T."/>
            <person name="Ludwig W."/>
            <person name="Gade D."/>
            <person name="Beck A."/>
            <person name="Borzym K."/>
            <person name="Heitmann K."/>
            <person name="Rabus R."/>
            <person name="Schlesner H."/>
            <person name="Amann R."/>
            <person name="Reinhardt R."/>
        </authorList>
    </citation>
    <scope>NUCLEOTIDE SEQUENCE [LARGE SCALE GENOMIC DNA]</scope>
    <source>
        <strain evidence="7">DSM 10527 / NCIMB 13988 / SH1</strain>
    </source>
</reference>
<keyword evidence="1" id="KW-0677">Repeat</keyword>
<protein>
    <submittedName>
        <fullName evidence="6">Similar to O-GlcNAc transferase</fullName>
    </submittedName>
</protein>
<dbReference type="InterPro" id="IPR011990">
    <property type="entry name" value="TPR-like_helical_dom_sf"/>
</dbReference>
<gene>
    <name evidence="6" type="ordered locus">RB2086</name>
</gene>
<evidence type="ECO:0000256" key="1">
    <source>
        <dbReference type="ARBA" id="ARBA00022737"/>
    </source>
</evidence>
<dbReference type="Gene3D" id="3.40.50.1110">
    <property type="entry name" value="SGNH hydrolase"/>
    <property type="match status" value="1"/>
</dbReference>
<dbReference type="eggNOG" id="COG2755">
    <property type="taxonomic scope" value="Bacteria"/>
</dbReference>
<dbReference type="GO" id="GO:0016740">
    <property type="term" value="F:transferase activity"/>
    <property type="evidence" value="ECO:0007669"/>
    <property type="project" value="UniProtKB-KW"/>
</dbReference>
<proteinExistence type="predicted"/>
<dbReference type="InParanoid" id="Q7UWE7"/>
<evidence type="ECO:0000256" key="4">
    <source>
        <dbReference type="SAM" id="MobiDB-lite"/>
    </source>
</evidence>
<keyword evidence="5" id="KW-0812">Transmembrane</keyword>
<organism evidence="6 7">
    <name type="scientific">Rhodopirellula baltica (strain DSM 10527 / NCIMB 13988 / SH1)</name>
    <dbReference type="NCBI Taxonomy" id="243090"/>
    <lineage>
        <taxon>Bacteria</taxon>
        <taxon>Pseudomonadati</taxon>
        <taxon>Planctomycetota</taxon>
        <taxon>Planctomycetia</taxon>
        <taxon>Pirellulales</taxon>
        <taxon>Pirellulaceae</taxon>
        <taxon>Rhodopirellula</taxon>
    </lineage>
</organism>
<keyword evidence="6" id="KW-0808">Transferase</keyword>
<dbReference type="Gene3D" id="1.25.40.10">
    <property type="entry name" value="Tetratricopeptide repeat domain"/>
    <property type="match status" value="2"/>
</dbReference>
<dbReference type="AlphaFoldDB" id="Q7UWE7"/>
<dbReference type="InterPro" id="IPR036514">
    <property type="entry name" value="SGNH_hydro_sf"/>
</dbReference>
<feature type="region of interest" description="Disordered" evidence="4">
    <location>
        <begin position="1"/>
        <end position="29"/>
    </location>
</feature>
<dbReference type="EnsemblBacteria" id="CAD72416">
    <property type="protein sequence ID" value="CAD72416"/>
    <property type="gene ID" value="RB2086"/>
</dbReference>
<evidence type="ECO:0000256" key="2">
    <source>
        <dbReference type="ARBA" id="ARBA00022803"/>
    </source>
</evidence>
<dbReference type="Proteomes" id="UP000001025">
    <property type="component" value="Chromosome"/>
</dbReference>
<dbReference type="InterPro" id="IPR019734">
    <property type="entry name" value="TPR_rpt"/>
</dbReference>
<dbReference type="PROSITE" id="PS50005">
    <property type="entry name" value="TPR"/>
    <property type="match status" value="2"/>
</dbReference>
<dbReference type="PANTHER" id="PTHR45586">
    <property type="entry name" value="TPR REPEAT-CONTAINING PROTEIN PA4667"/>
    <property type="match status" value="1"/>
</dbReference>
<dbReference type="SMART" id="SM00028">
    <property type="entry name" value="TPR"/>
    <property type="match status" value="3"/>
</dbReference>
<feature type="repeat" description="TPR" evidence="3">
    <location>
        <begin position="593"/>
        <end position="626"/>
    </location>
</feature>
<dbReference type="HOGENOM" id="CLU_430706_0_0_0"/>
<dbReference type="STRING" id="243090.RB2086"/>
<evidence type="ECO:0000256" key="3">
    <source>
        <dbReference type="PROSITE-ProRule" id="PRU00339"/>
    </source>
</evidence>
<dbReference type="PANTHER" id="PTHR45586:SF1">
    <property type="entry name" value="LIPOPOLYSACCHARIDE ASSEMBLY PROTEIN B"/>
    <property type="match status" value="1"/>
</dbReference>
<dbReference type="OrthoDB" id="228932at2"/>
<dbReference type="Pfam" id="PF14559">
    <property type="entry name" value="TPR_19"/>
    <property type="match status" value="1"/>
</dbReference>
<feature type="transmembrane region" description="Helical" evidence="5">
    <location>
        <begin position="37"/>
        <end position="60"/>
    </location>
</feature>
<dbReference type="eggNOG" id="COG0457">
    <property type="taxonomic scope" value="Bacteria"/>
</dbReference>
<accession>Q7UWE7</accession>
<evidence type="ECO:0000313" key="6">
    <source>
        <dbReference type="EMBL" id="CAD72416.1"/>
    </source>
</evidence>
<dbReference type="SUPFAM" id="SSF48452">
    <property type="entry name" value="TPR-like"/>
    <property type="match status" value="1"/>
</dbReference>
<dbReference type="EMBL" id="BX294136">
    <property type="protein sequence ID" value="CAD72416.1"/>
    <property type="molecule type" value="Genomic_DNA"/>
</dbReference>
<dbReference type="InterPro" id="IPR051012">
    <property type="entry name" value="CellSynth/LPSAsmb/PSIAsmb"/>
</dbReference>